<keyword evidence="5" id="KW-1185">Reference proteome</keyword>
<comment type="caution">
    <text evidence="4">The sequence shown here is derived from an EMBL/GenBank/DDBJ whole genome shotgun (WGS) entry which is preliminary data.</text>
</comment>
<evidence type="ECO:0000256" key="2">
    <source>
        <dbReference type="SAM" id="MobiDB-lite"/>
    </source>
</evidence>
<dbReference type="GO" id="GO:0004674">
    <property type="term" value="F:protein serine/threonine kinase activity"/>
    <property type="evidence" value="ECO:0007669"/>
    <property type="project" value="TreeGrafter"/>
</dbReference>
<dbReference type="Gene3D" id="1.10.510.10">
    <property type="entry name" value="Transferase(Phosphotransferase) domain 1"/>
    <property type="match status" value="2"/>
</dbReference>
<dbReference type="EMBL" id="JH711588">
    <property type="protein sequence ID" value="EIW75582.1"/>
    <property type="molecule type" value="Genomic_DNA"/>
</dbReference>
<dbReference type="PROSITE" id="PS50011">
    <property type="entry name" value="PROTEIN_KINASE_DOM"/>
    <property type="match status" value="1"/>
</dbReference>
<evidence type="ECO:0000256" key="1">
    <source>
        <dbReference type="ARBA" id="ARBA00038271"/>
    </source>
</evidence>
<name>A0A5M3M8J4_CONPW</name>
<evidence type="ECO:0000313" key="5">
    <source>
        <dbReference type="Proteomes" id="UP000053558"/>
    </source>
</evidence>
<dbReference type="OrthoDB" id="3359639at2759"/>
<organism evidence="4 5">
    <name type="scientific">Coniophora puteana (strain RWD-64-598)</name>
    <name type="common">Brown rot fungus</name>
    <dbReference type="NCBI Taxonomy" id="741705"/>
    <lineage>
        <taxon>Eukaryota</taxon>
        <taxon>Fungi</taxon>
        <taxon>Dikarya</taxon>
        <taxon>Basidiomycota</taxon>
        <taxon>Agaricomycotina</taxon>
        <taxon>Agaricomycetes</taxon>
        <taxon>Agaricomycetidae</taxon>
        <taxon>Boletales</taxon>
        <taxon>Coniophorineae</taxon>
        <taxon>Coniophoraceae</taxon>
        <taxon>Coniophora</taxon>
    </lineage>
</organism>
<sequence length="802" mass="87264">MSLPWPRRKIQLARLLGVQLPGNANVALRNSTSNSSSKEMCDDSEMREREREREAEAEVERECAEGVVLDRLSHGSSVIGRTSKTAEVDALRFGDQDLSVLGTLEAGQFGVVDVVSCALDGRVYVRKSVEKIFVARHREQCSPQYERDLLLAARATRASWAPHLLCAYQTPTHLRLVMDYLAGGTLWDVLESSPADMRVGERDVKWWAPQMVCAIDWCHAQGFAHRDIKPHNFVLTASRHLQLIDFGSAAPLLPPDPHGTRFIPKQYCMVPCGTCDYISPEILQSYEEALLALEVSDDEDEGSRAYEDESSVEHEREDTWDASRTVGRKKGRRKGNGDRGGGGEGLGYGCETDWWSMGAMLYEMVYGVAPFFASDVKTTYLRIMDHETSLRFNRAIDVSAGLQDLIRRLLTHPEIRLGRHSVLEISEHPFFEDTNWATLEYDSAPDDLLVPEFTYFAPNGTGVLAANLDRSTGSDASQPFAFSALFQSSIITEPSHLNRSSGSSPGLSGLQNSQNASGQKAWIGFSWGPMADAFNHDGSMSAQDLDPSLFQAAPRAPDQTEGDSAWVDQLTTPRPAARPSAPTPSAVPRYGTFAGFPSAGAGADPASPSSLFRTPVRTPFNTFPRTAPRTATTTLRRTAQRREVSDREAMRQLVDCVGMSARKKVLASGRKPRILDSVVRARTRGRGREARERSGSGSASSSAVAVPALLPRSALRPASGGGRVVSASAGNTVRFAPPERERAPSRNLAPIFTASAAGAMAGRIAVNASGTTDSSTRSLSLPDAYGYGLGGLAGLGGRWRRR</sequence>
<dbReference type="KEGG" id="cput:CONPUDRAFT_169384"/>
<comment type="similarity">
    <text evidence="1">Belongs to the protein kinase superfamily. STE Ser/Thr protein kinase family. COT1 subfamily.</text>
</comment>
<feature type="compositionally biased region" description="Low complexity" evidence="2">
    <location>
        <begin position="695"/>
        <end position="704"/>
    </location>
</feature>
<accession>A0A5M3M8J4</accession>
<feature type="domain" description="Protein kinase" evidence="3">
    <location>
        <begin position="98"/>
        <end position="431"/>
    </location>
</feature>
<feature type="compositionally biased region" description="Basic and acidic residues" evidence="2">
    <location>
        <begin position="302"/>
        <end position="321"/>
    </location>
</feature>
<feature type="region of interest" description="Disordered" evidence="2">
    <location>
        <begin position="681"/>
        <end position="704"/>
    </location>
</feature>
<feature type="region of interest" description="Disordered" evidence="2">
    <location>
        <begin position="27"/>
        <end position="55"/>
    </location>
</feature>
<dbReference type="InterPro" id="IPR050839">
    <property type="entry name" value="Rho-assoc_Ser/Thr_Kinase"/>
</dbReference>
<dbReference type="GeneID" id="19206211"/>
<dbReference type="AlphaFoldDB" id="A0A5M3M8J4"/>
<dbReference type="InterPro" id="IPR011009">
    <property type="entry name" value="Kinase-like_dom_sf"/>
</dbReference>
<protein>
    <submittedName>
        <fullName evidence="4">Kinase-like protein</fullName>
    </submittedName>
</protein>
<dbReference type="Pfam" id="PF00069">
    <property type="entry name" value="Pkinase"/>
    <property type="match status" value="2"/>
</dbReference>
<feature type="compositionally biased region" description="Basic and acidic residues" evidence="2">
    <location>
        <begin position="39"/>
        <end position="55"/>
    </location>
</feature>
<feature type="compositionally biased region" description="Low complexity" evidence="2">
    <location>
        <begin position="497"/>
        <end position="514"/>
    </location>
</feature>
<evidence type="ECO:0000313" key="4">
    <source>
        <dbReference type="EMBL" id="EIW75582.1"/>
    </source>
</evidence>
<dbReference type="PROSITE" id="PS00108">
    <property type="entry name" value="PROTEIN_KINASE_ST"/>
    <property type="match status" value="1"/>
</dbReference>
<dbReference type="Proteomes" id="UP000053558">
    <property type="component" value="Unassembled WGS sequence"/>
</dbReference>
<dbReference type="GO" id="GO:0005737">
    <property type="term" value="C:cytoplasm"/>
    <property type="evidence" value="ECO:0007669"/>
    <property type="project" value="TreeGrafter"/>
</dbReference>
<dbReference type="RefSeq" id="XP_007774286.1">
    <property type="nucleotide sequence ID" value="XM_007776096.1"/>
</dbReference>
<dbReference type="SUPFAM" id="SSF56112">
    <property type="entry name" value="Protein kinase-like (PK-like)"/>
    <property type="match status" value="1"/>
</dbReference>
<dbReference type="InterPro" id="IPR000719">
    <property type="entry name" value="Prot_kinase_dom"/>
</dbReference>
<keyword evidence="4" id="KW-0418">Kinase</keyword>
<dbReference type="SMART" id="SM00220">
    <property type="entry name" value="S_TKc"/>
    <property type="match status" value="1"/>
</dbReference>
<evidence type="ECO:0000259" key="3">
    <source>
        <dbReference type="PROSITE" id="PS50011"/>
    </source>
</evidence>
<dbReference type="GO" id="GO:0005856">
    <property type="term" value="C:cytoskeleton"/>
    <property type="evidence" value="ECO:0007669"/>
    <property type="project" value="TreeGrafter"/>
</dbReference>
<feature type="compositionally biased region" description="Polar residues" evidence="2">
    <location>
        <begin position="28"/>
        <end position="38"/>
    </location>
</feature>
<feature type="region of interest" description="Disordered" evidence="2">
    <location>
        <begin position="296"/>
        <end position="343"/>
    </location>
</feature>
<gene>
    <name evidence="4" type="ORF">CONPUDRAFT_169384</name>
</gene>
<dbReference type="Gene3D" id="3.30.200.20">
    <property type="entry name" value="Phosphorylase Kinase, domain 1"/>
    <property type="match status" value="1"/>
</dbReference>
<dbReference type="GO" id="GO:0005524">
    <property type="term" value="F:ATP binding"/>
    <property type="evidence" value="ECO:0007669"/>
    <property type="project" value="InterPro"/>
</dbReference>
<dbReference type="InterPro" id="IPR008271">
    <property type="entry name" value="Ser/Thr_kinase_AS"/>
</dbReference>
<feature type="region of interest" description="Disordered" evidence="2">
    <location>
        <begin position="495"/>
        <end position="514"/>
    </location>
</feature>
<dbReference type="GO" id="GO:0031032">
    <property type="term" value="P:actomyosin structure organization"/>
    <property type="evidence" value="ECO:0007669"/>
    <property type="project" value="TreeGrafter"/>
</dbReference>
<dbReference type="PANTHER" id="PTHR22988">
    <property type="entry name" value="MYOTONIC DYSTROPHY S/T KINASE-RELATED"/>
    <property type="match status" value="1"/>
</dbReference>
<proteinExistence type="inferred from homology"/>
<keyword evidence="4" id="KW-0808">Transferase</keyword>
<reference evidence="5" key="1">
    <citation type="journal article" date="2012" name="Science">
        <title>The Paleozoic origin of enzymatic lignin decomposition reconstructed from 31 fungal genomes.</title>
        <authorList>
            <person name="Floudas D."/>
            <person name="Binder M."/>
            <person name="Riley R."/>
            <person name="Barry K."/>
            <person name="Blanchette R.A."/>
            <person name="Henrissat B."/>
            <person name="Martinez A.T."/>
            <person name="Otillar R."/>
            <person name="Spatafora J.W."/>
            <person name="Yadav J.S."/>
            <person name="Aerts A."/>
            <person name="Benoit I."/>
            <person name="Boyd A."/>
            <person name="Carlson A."/>
            <person name="Copeland A."/>
            <person name="Coutinho P.M."/>
            <person name="de Vries R.P."/>
            <person name="Ferreira P."/>
            <person name="Findley K."/>
            <person name="Foster B."/>
            <person name="Gaskell J."/>
            <person name="Glotzer D."/>
            <person name="Gorecki P."/>
            <person name="Heitman J."/>
            <person name="Hesse C."/>
            <person name="Hori C."/>
            <person name="Igarashi K."/>
            <person name="Jurgens J.A."/>
            <person name="Kallen N."/>
            <person name="Kersten P."/>
            <person name="Kohler A."/>
            <person name="Kuees U."/>
            <person name="Kumar T.K.A."/>
            <person name="Kuo A."/>
            <person name="LaButti K."/>
            <person name="Larrondo L.F."/>
            <person name="Lindquist E."/>
            <person name="Ling A."/>
            <person name="Lombard V."/>
            <person name="Lucas S."/>
            <person name="Lundell T."/>
            <person name="Martin R."/>
            <person name="McLaughlin D.J."/>
            <person name="Morgenstern I."/>
            <person name="Morin E."/>
            <person name="Murat C."/>
            <person name="Nagy L.G."/>
            <person name="Nolan M."/>
            <person name="Ohm R.A."/>
            <person name="Patyshakuliyeva A."/>
            <person name="Rokas A."/>
            <person name="Ruiz-Duenas F.J."/>
            <person name="Sabat G."/>
            <person name="Salamov A."/>
            <person name="Samejima M."/>
            <person name="Schmutz J."/>
            <person name="Slot J.C."/>
            <person name="St John F."/>
            <person name="Stenlid J."/>
            <person name="Sun H."/>
            <person name="Sun S."/>
            <person name="Syed K."/>
            <person name="Tsang A."/>
            <person name="Wiebenga A."/>
            <person name="Young D."/>
            <person name="Pisabarro A."/>
            <person name="Eastwood D.C."/>
            <person name="Martin F."/>
            <person name="Cullen D."/>
            <person name="Grigoriev I.V."/>
            <person name="Hibbett D.S."/>
        </authorList>
    </citation>
    <scope>NUCLEOTIDE SEQUENCE [LARGE SCALE GENOMIC DNA]</scope>
    <source>
        <strain evidence="5">RWD-64-598 SS2</strain>
    </source>
</reference>
<dbReference type="PANTHER" id="PTHR22988:SF75">
    <property type="entry name" value="MYOSIN-16-LIKE"/>
    <property type="match status" value="1"/>
</dbReference>